<dbReference type="HOGENOM" id="CLU_3021997_0_0_9"/>
<feature type="transmembrane region" description="Helical" evidence="1">
    <location>
        <begin position="32"/>
        <end position="49"/>
    </location>
</feature>
<dbReference type="EMBL" id="AE017194">
    <property type="protein sequence ID" value="AAS41030.1"/>
    <property type="molecule type" value="Genomic_DNA"/>
</dbReference>
<protein>
    <submittedName>
        <fullName evidence="2">Uncharacterized protein</fullName>
    </submittedName>
</protein>
<name>Q739N1_BACC1</name>
<keyword evidence="1" id="KW-1133">Transmembrane helix</keyword>
<evidence type="ECO:0000313" key="3">
    <source>
        <dbReference type="Proteomes" id="UP000002527"/>
    </source>
</evidence>
<reference evidence="2 3" key="1">
    <citation type="journal article" date="2004" name="Nucleic Acids Res.">
        <title>The genome sequence of Bacillus cereus ATCC 10987 reveals metabolic adaptations and a large plasmid related to Bacillus anthracis pXO1.</title>
        <authorList>
            <person name="Rasko D.A."/>
            <person name="Ravel J."/>
            <person name="Okstad O.A."/>
            <person name="Helgason E."/>
            <person name="Cer R.Z."/>
            <person name="Jiang L."/>
            <person name="Shores K.A."/>
            <person name="Fouts D.E."/>
            <person name="Tourasse N.J."/>
            <person name="Angiuoli S.V."/>
            <person name="Kolonay J."/>
            <person name="Nelson W.C."/>
            <person name="Kolsto A.-B."/>
            <person name="Fraser C.M."/>
            <person name="Read T.D."/>
        </authorList>
    </citation>
    <scope>NUCLEOTIDE SEQUENCE [LARGE SCALE GENOMIC DNA]</scope>
    <source>
        <strain evidence="3">ATCC 10987 / NRS 248</strain>
    </source>
</reference>
<gene>
    <name evidence="2" type="ordered locus">BCE_2109</name>
</gene>
<evidence type="ECO:0000313" key="2">
    <source>
        <dbReference type="EMBL" id="AAS41030.1"/>
    </source>
</evidence>
<proteinExistence type="predicted"/>
<sequence>MKASIIHIIIQKIQIISNIIFVYTKKEADRELYYPLLFLFLLLVIHPLCQMDFEL</sequence>
<keyword evidence="1" id="KW-0812">Transmembrane</keyword>
<dbReference type="KEGG" id="bca:BCE_2109"/>
<accession>Q739N1</accession>
<evidence type="ECO:0000256" key="1">
    <source>
        <dbReference type="SAM" id="Phobius"/>
    </source>
</evidence>
<dbReference type="Proteomes" id="UP000002527">
    <property type="component" value="Chromosome"/>
</dbReference>
<organism evidence="2 3">
    <name type="scientific">Bacillus cereus (strain ATCC 10987 / NRS 248)</name>
    <dbReference type="NCBI Taxonomy" id="222523"/>
    <lineage>
        <taxon>Bacteria</taxon>
        <taxon>Bacillati</taxon>
        <taxon>Bacillota</taxon>
        <taxon>Bacilli</taxon>
        <taxon>Bacillales</taxon>
        <taxon>Bacillaceae</taxon>
        <taxon>Bacillus</taxon>
        <taxon>Bacillus cereus group</taxon>
    </lineage>
</organism>
<keyword evidence="1" id="KW-0472">Membrane</keyword>
<dbReference type="AlphaFoldDB" id="Q739N1"/>